<gene>
    <name evidence="10" type="ORF">DIY07_04860</name>
</gene>
<evidence type="ECO:0000313" key="10">
    <source>
        <dbReference type="EMBL" id="RLU57219.1"/>
    </source>
</evidence>
<name>A0A3L8GJR1_STRIN</name>
<proteinExistence type="predicted"/>
<dbReference type="Proteomes" id="UP000269148">
    <property type="component" value="Unassembled WGS sequence"/>
</dbReference>
<dbReference type="OrthoDB" id="9813151at2"/>
<feature type="transmembrane region" description="Helical" evidence="8">
    <location>
        <begin position="185"/>
        <end position="205"/>
    </location>
</feature>
<dbReference type="Gene3D" id="1.10.287.130">
    <property type="match status" value="1"/>
</dbReference>
<keyword evidence="8" id="KW-0472">Membrane</keyword>
<dbReference type="GO" id="GO:0005886">
    <property type="term" value="C:plasma membrane"/>
    <property type="evidence" value="ECO:0007669"/>
    <property type="project" value="TreeGrafter"/>
</dbReference>
<evidence type="ECO:0000256" key="3">
    <source>
        <dbReference type="ARBA" id="ARBA00012438"/>
    </source>
</evidence>
<dbReference type="KEGG" id="siz:SI82_04670"/>
<dbReference type="STRING" id="1346.BMF34_04560"/>
<dbReference type="GeneID" id="35766177"/>
<evidence type="ECO:0000256" key="6">
    <source>
        <dbReference type="ARBA" id="ARBA00022777"/>
    </source>
</evidence>
<dbReference type="EMBL" id="QLQD01000045">
    <property type="protein sequence ID" value="RLU57219.1"/>
    <property type="molecule type" value="Genomic_DNA"/>
</dbReference>
<dbReference type="PROSITE" id="PS50109">
    <property type="entry name" value="HIS_KIN"/>
    <property type="match status" value="1"/>
</dbReference>
<evidence type="ECO:0000256" key="1">
    <source>
        <dbReference type="ARBA" id="ARBA00000085"/>
    </source>
</evidence>
<evidence type="ECO:0000256" key="7">
    <source>
        <dbReference type="ARBA" id="ARBA00023012"/>
    </source>
</evidence>
<protein>
    <recommendedName>
        <fullName evidence="3">histidine kinase</fullName>
        <ecNumber evidence="3">2.7.13.3</ecNumber>
    </recommendedName>
</protein>
<evidence type="ECO:0000313" key="11">
    <source>
        <dbReference type="Proteomes" id="UP000269148"/>
    </source>
</evidence>
<dbReference type="Gene3D" id="3.30.565.10">
    <property type="entry name" value="Histidine kinase-like ATPase, C-terminal domain"/>
    <property type="match status" value="1"/>
</dbReference>
<dbReference type="SUPFAM" id="SSF55874">
    <property type="entry name" value="ATPase domain of HSP90 chaperone/DNA topoisomerase II/histidine kinase"/>
    <property type="match status" value="1"/>
</dbReference>
<keyword evidence="8" id="KW-0812">Transmembrane</keyword>
<comment type="catalytic activity">
    <reaction evidence="1">
        <text>ATP + protein L-histidine = ADP + protein N-phospho-L-histidine.</text>
        <dbReference type="EC" id="2.7.13.3"/>
    </reaction>
</comment>
<dbReference type="InterPro" id="IPR036890">
    <property type="entry name" value="HATPase_C_sf"/>
</dbReference>
<dbReference type="GO" id="GO:0004721">
    <property type="term" value="F:phosphoprotein phosphatase activity"/>
    <property type="evidence" value="ECO:0007669"/>
    <property type="project" value="TreeGrafter"/>
</dbReference>
<dbReference type="SMART" id="SM00387">
    <property type="entry name" value="HATPase_c"/>
    <property type="match status" value="1"/>
</dbReference>
<evidence type="ECO:0000256" key="2">
    <source>
        <dbReference type="ARBA" id="ARBA00004370"/>
    </source>
</evidence>
<dbReference type="PANTHER" id="PTHR45453:SF1">
    <property type="entry name" value="PHOSPHATE REGULON SENSOR PROTEIN PHOR"/>
    <property type="match status" value="1"/>
</dbReference>
<keyword evidence="4" id="KW-0597">Phosphoprotein</keyword>
<dbReference type="InterPro" id="IPR005467">
    <property type="entry name" value="His_kinase_dom"/>
</dbReference>
<dbReference type="InterPro" id="IPR003594">
    <property type="entry name" value="HATPase_dom"/>
</dbReference>
<dbReference type="EC" id="2.7.13.3" evidence="3"/>
<evidence type="ECO:0000259" key="9">
    <source>
        <dbReference type="PROSITE" id="PS50109"/>
    </source>
</evidence>
<accession>A0A3L8GJR1</accession>
<dbReference type="SUPFAM" id="SSF47384">
    <property type="entry name" value="Homodimeric domain of signal transducing histidine kinase"/>
    <property type="match status" value="1"/>
</dbReference>
<dbReference type="Pfam" id="PF00512">
    <property type="entry name" value="HisKA"/>
    <property type="match status" value="1"/>
</dbReference>
<evidence type="ECO:0000256" key="4">
    <source>
        <dbReference type="ARBA" id="ARBA00022553"/>
    </source>
</evidence>
<evidence type="ECO:0000256" key="5">
    <source>
        <dbReference type="ARBA" id="ARBA00022679"/>
    </source>
</evidence>
<keyword evidence="8" id="KW-1133">Transmembrane helix</keyword>
<keyword evidence="6 10" id="KW-0418">Kinase</keyword>
<feature type="transmembrane region" description="Helical" evidence="8">
    <location>
        <begin position="16"/>
        <end position="35"/>
    </location>
</feature>
<dbReference type="SMR" id="A0A3L8GJR1"/>
<organism evidence="10 11">
    <name type="scientific">Streptococcus iniae</name>
    <name type="common">Streptococcus shiloi</name>
    <dbReference type="NCBI Taxonomy" id="1346"/>
    <lineage>
        <taxon>Bacteria</taxon>
        <taxon>Bacillati</taxon>
        <taxon>Bacillota</taxon>
        <taxon>Bacilli</taxon>
        <taxon>Lactobacillales</taxon>
        <taxon>Streptococcaceae</taxon>
        <taxon>Streptococcus</taxon>
    </lineage>
</organism>
<dbReference type="Pfam" id="PF02518">
    <property type="entry name" value="HATPase_c"/>
    <property type="match status" value="1"/>
</dbReference>
<dbReference type="SMART" id="SM00388">
    <property type="entry name" value="HisKA"/>
    <property type="match status" value="1"/>
</dbReference>
<keyword evidence="5" id="KW-0808">Transferase</keyword>
<keyword evidence="7" id="KW-0902">Two-component regulatory system</keyword>
<dbReference type="CDD" id="cd00082">
    <property type="entry name" value="HisKA"/>
    <property type="match status" value="1"/>
</dbReference>
<dbReference type="PRINTS" id="PR00344">
    <property type="entry name" value="BCTRLSENSOR"/>
</dbReference>
<dbReference type="InterPro" id="IPR004358">
    <property type="entry name" value="Sig_transdc_His_kin-like_C"/>
</dbReference>
<comment type="caution">
    <text evidence="10">The sequence shown here is derived from an EMBL/GenBank/DDBJ whole genome shotgun (WGS) entry which is preliminary data.</text>
</comment>
<evidence type="ECO:0000256" key="8">
    <source>
        <dbReference type="SAM" id="Phobius"/>
    </source>
</evidence>
<dbReference type="InterPro" id="IPR050351">
    <property type="entry name" value="BphY/WalK/GraS-like"/>
</dbReference>
<comment type="subcellular location">
    <subcellularLocation>
        <location evidence="2">Membrane</location>
    </subcellularLocation>
</comment>
<dbReference type="PANTHER" id="PTHR45453">
    <property type="entry name" value="PHOSPHATE REGULON SENSOR PROTEIN PHOR"/>
    <property type="match status" value="1"/>
</dbReference>
<dbReference type="AlphaFoldDB" id="A0A3L8GJR1"/>
<dbReference type="InterPro" id="IPR036097">
    <property type="entry name" value="HisK_dim/P_sf"/>
</dbReference>
<dbReference type="InterPro" id="IPR003661">
    <property type="entry name" value="HisK_dim/P_dom"/>
</dbReference>
<dbReference type="CDD" id="cd00075">
    <property type="entry name" value="HATPase"/>
    <property type="match status" value="1"/>
</dbReference>
<dbReference type="RefSeq" id="WP_003099509.1">
    <property type="nucleotide sequence ID" value="NZ_CP010783.1"/>
</dbReference>
<dbReference type="GO" id="GO:0016036">
    <property type="term" value="P:cellular response to phosphate starvation"/>
    <property type="evidence" value="ECO:0007669"/>
    <property type="project" value="TreeGrafter"/>
</dbReference>
<dbReference type="GO" id="GO:0000155">
    <property type="term" value="F:phosphorelay sensor kinase activity"/>
    <property type="evidence" value="ECO:0007669"/>
    <property type="project" value="InterPro"/>
</dbReference>
<feature type="domain" description="Histidine kinase" evidence="9">
    <location>
        <begin position="225"/>
        <end position="436"/>
    </location>
</feature>
<reference evidence="10 11" key="1">
    <citation type="submission" date="2018-06" db="EMBL/GenBank/DDBJ databases">
        <title>Mutators as drivers of adaptation in pathogenic bacteria and a risk factor for host jumps and vaccine escape.</title>
        <authorList>
            <person name="Barnes A.C."/>
            <person name="Silayeva O."/>
        </authorList>
    </citation>
    <scope>NUCLEOTIDE SEQUENCE [LARGE SCALE GENOMIC DNA]</scope>
    <source>
        <strain evidence="10 11">QMA0445</strain>
    </source>
</reference>
<dbReference type="FunFam" id="3.30.565.10:FF:000006">
    <property type="entry name" value="Sensor histidine kinase WalK"/>
    <property type="match status" value="1"/>
</dbReference>
<sequence length="436" mass="49970">MANLKRIYQSDNFGHFFHFFAVFTGIFVVMTMIIIQIMQYGVYSSVDSSLLAVSKNSSVYANLTMERMTSFYFDNQEDAFKNGTEVFKAALVEQPVANTDIILFSSNGTVLNSFDALSGFQNFTLKTNELNAIRTRKLMNFYGHEEKYHTLTVKIHSNRYPAVAYLMAVVNVEQLDRANERYERIIVLVMITFWFISVLASIYLAKWSRKPILESYEKQKMFVENASHELRTPLAVLQNRLETLFRKPNETILENSEPIASSLEEVRNMKILTTNLLNLARRDDGINPELVDVDASFFDAMFENFNLVAEDYGKDFHFENQVKRTIKMDKSLLKQLITILFDNALKYTDSDGQISISVRTTDKNLMVRVLDDGPGIKDMDKKKVFDRFYRVDKARTRTKGGFGLGLSLAKQIVASLNGTISVKDNKPKGTIFEVKL</sequence>